<dbReference type="InterPro" id="IPR007110">
    <property type="entry name" value="Ig-like_dom"/>
</dbReference>
<feature type="domain" description="Fibronectin type-III" evidence="5">
    <location>
        <begin position="434"/>
        <end position="530"/>
    </location>
</feature>
<dbReference type="GO" id="GO:0045214">
    <property type="term" value="P:sarcomere organization"/>
    <property type="evidence" value="ECO:0007669"/>
    <property type="project" value="TreeGrafter"/>
</dbReference>
<evidence type="ECO:0000313" key="6">
    <source>
        <dbReference type="Ensembl" id="ENSMALP00000017243.1"/>
    </source>
</evidence>
<protein>
    <recommendedName>
        <fullName evidence="8">Titin</fullName>
    </recommendedName>
</protein>
<dbReference type="InterPro" id="IPR003598">
    <property type="entry name" value="Ig_sub2"/>
</dbReference>
<dbReference type="Proteomes" id="UP000261600">
    <property type="component" value="Unplaced"/>
</dbReference>
<dbReference type="PROSITE" id="PS50835">
    <property type="entry name" value="IG_LIKE"/>
    <property type="match status" value="2"/>
</dbReference>
<dbReference type="PANTHER" id="PTHR14340">
    <property type="entry name" value="MICROFIBRIL-ASSOCIATED GLYCOPROTEIN 3"/>
    <property type="match status" value="1"/>
</dbReference>
<feature type="region of interest" description="Disordered" evidence="3">
    <location>
        <begin position="516"/>
        <end position="537"/>
    </location>
</feature>
<dbReference type="GO" id="GO:0031430">
    <property type="term" value="C:M band"/>
    <property type="evidence" value="ECO:0007669"/>
    <property type="project" value="TreeGrafter"/>
</dbReference>
<dbReference type="SUPFAM" id="SSF49265">
    <property type="entry name" value="Fibronectin type III"/>
    <property type="match status" value="5"/>
</dbReference>
<dbReference type="FunFam" id="2.60.40.10:FF:000112">
    <property type="entry name" value="Titin a"/>
    <property type="match status" value="2"/>
</dbReference>
<dbReference type="InterPro" id="IPR036179">
    <property type="entry name" value="Ig-like_dom_sf"/>
</dbReference>
<keyword evidence="7" id="KW-1185">Reference proteome</keyword>
<dbReference type="CDD" id="cd05748">
    <property type="entry name" value="Ig_Titin_like"/>
    <property type="match status" value="3"/>
</dbReference>
<dbReference type="FunFam" id="2.60.40.10:FF:000034">
    <property type="entry name" value="Titin isoform A"/>
    <property type="match status" value="1"/>
</dbReference>
<proteinExistence type="predicted"/>
<dbReference type="PRINTS" id="PR00014">
    <property type="entry name" value="FNTYPEIII"/>
</dbReference>
<evidence type="ECO:0008006" key="8">
    <source>
        <dbReference type="Google" id="ProtNLM"/>
    </source>
</evidence>
<evidence type="ECO:0000256" key="3">
    <source>
        <dbReference type="SAM" id="MobiDB-lite"/>
    </source>
</evidence>
<dbReference type="FunFam" id="2.60.40.10:FF:000011">
    <property type="entry name" value="Titin b"/>
    <property type="match status" value="1"/>
</dbReference>
<dbReference type="Pfam" id="PF00041">
    <property type="entry name" value="fn3"/>
    <property type="match status" value="7"/>
</dbReference>
<feature type="domain" description="Fibronectin type-III" evidence="5">
    <location>
        <begin position="236"/>
        <end position="337"/>
    </location>
</feature>
<dbReference type="PANTHER" id="PTHR14340:SF13">
    <property type="entry name" value="TITIN"/>
    <property type="match status" value="1"/>
</dbReference>
<reference evidence="6" key="1">
    <citation type="submission" date="2025-08" db="UniProtKB">
        <authorList>
            <consortium name="Ensembl"/>
        </authorList>
    </citation>
    <scope>IDENTIFICATION</scope>
</reference>
<evidence type="ECO:0000313" key="7">
    <source>
        <dbReference type="Proteomes" id="UP000261600"/>
    </source>
</evidence>
<feature type="compositionally biased region" description="Basic and acidic residues" evidence="3">
    <location>
        <begin position="527"/>
        <end position="537"/>
    </location>
</feature>
<dbReference type="STRING" id="43700.ENSMALP00000017243"/>
<feature type="domain" description="Fibronectin type-III" evidence="5">
    <location>
        <begin position="822"/>
        <end position="915"/>
    </location>
</feature>
<dbReference type="AlphaFoldDB" id="A0A3Q3JDJ1"/>
<dbReference type="InterPro" id="IPR036116">
    <property type="entry name" value="FN3_sf"/>
</dbReference>
<feature type="domain" description="Fibronectin type-III" evidence="5">
    <location>
        <begin position="338"/>
        <end position="430"/>
    </location>
</feature>
<accession>A0A3Q3JDJ1</accession>
<dbReference type="SMART" id="SM00408">
    <property type="entry name" value="IGc2"/>
    <property type="match status" value="2"/>
</dbReference>
<feature type="domain" description="Ig-like" evidence="4">
    <location>
        <begin position="141"/>
        <end position="227"/>
    </location>
</feature>
<dbReference type="GO" id="GO:0008307">
    <property type="term" value="F:structural constituent of muscle"/>
    <property type="evidence" value="ECO:0007669"/>
    <property type="project" value="TreeGrafter"/>
</dbReference>
<dbReference type="InterPro" id="IPR013098">
    <property type="entry name" value="Ig_I-set"/>
</dbReference>
<evidence type="ECO:0000256" key="1">
    <source>
        <dbReference type="ARBA" id="ARBA00022737"/>
    </source>
</evidence>
<dbReference type="CDD" id="cd00063">
    <property type="entry name" value="FN3"/>
    <property type="match status" value="8"/>
</dbReference>
<keyword evidence="2" id="KW-0393">Immunoglobulin domain</keyword>
<dbReference type="SUPFAM" id="SSF48726">
    <property type="entry name" value="Immunoglobulin"/>
    <property type="match status" value="3"/>
</dbReference>
<feature type="domain" description="Fibronectin type-III" evidence="5">
    <location>
        <begin position="44"/>
        <end position="137"/>
    </location>
</feature>
<dbReference type="SMART" id="SM00409">
    <property type="entry name" value="IG"/>
    <property type="match status" value="3"/>
</dbReference>
<dbReference type="SMART" id="SM00060">
    <property type="entry name" value="FN3"/>
    <property type="match status" value="9"/>
</dbReference>
<feature type="domain" description="Fibronectin type-III" evidence="5">
    <location>
        <begin position="725"/>
        <end position="819"/>
    </location>
</feature>
<evidence type="ECO:0000259" key="4">
    <source>
        <dbReference type="PROSITE" id="PS50835"/>
    </source>
</evidence>
<organism evidence="6 7">
    <name type="scientific">Monopterus albus</name>
    <name type="common">Swamp eel</name>
    <dbReference type="NCBI Taxonomy" id="43700"/>
    <lineage>
        <taxon>Eukaryota</taxon>
        <taxon>Metazoa</taxon>
        <taxon>Chordata</taxon>
        <taxon>Craniata</taxon>
        <taxon>Vertebrata</taxon>
        <taxon>Euteleostomi</taxon>
        <taxon>Actinopterygii</taxon>
        <taxon>Neopterygii</taxon>
        <taxon>Teleostei</taxon>
        <taxon>Neoteleostei</taxon>
        <taxon>Acanthomorphata</taxon>
        <taxon>Anabantaria</taxon>
        <taxon>Synbranchiformes</taxon>
        <taxon>Synbranchidae</taxon>
        <taxon>Monopterus</taxon>
    </lineage>
</organism>
<dbReference type="FunFam" id="2.60.40.10:FF:000002">
    <property type="entry name" value="Titin a"/>
    <property type="match status" value="1"/>
</dbReference>
<name>A0A3Q3JDJ1_MONAL</name>
<dbReference type="PROSITE" id="PS50853">
    <property type="entry name" value="FN3"/>
    <property type="match status" value="7"/>
</dbReference>
<dbReference type="GO" id="GO:0048738">
    <property type="term" value="P:cardiac muscle tissue development"/>
    <property type="evidence" value="ECO:0007669"/>
    <property type="project" value="TreeGrafter"/>
</dbReference>
<dbReference type="Pfam" id="PF07679">
    <property type="entry name" value="I-set"/>
    <property type="match status" value="4"/>
</dbReference>
<dbReference type="FunFam" id="2.60.40.10:FF:000003">
    <property type="entry name" value="Titin isoform E"/>
    <property type="match status" value="3"/>
</dbReference>
<dbReference type="InterPro" id="IPR003599">
    <property type="entry name" value="Ig_sub"/>
</dbReference>
<sequence length="1237" mass="136444">MSCKVEPLPEGGIFFFRVLAENEYGVGLPAKTIEPIKISEKPQPPGKVSVVDVTRSTVTLTWEKPEHDGGSRISHYEVELAPEDSDAWSVCASVKALETVVTNLLKGEEYQFRVVAVNDKGRSDPRQLAQSVVVKDLVIQPAVRPQMSTYTVQVGHDLKIEVPVAGHPKPTITWTKDGTVLKQTTRVNVADTAHHTTLTIKDATREDGGMYSINVSNTLGSKDATIEVITLDKPGPPTGPVKLEDISAESITLSWEPPTYVGGCPVSNYVVEKRDTTTTSWVVVSATVARTTLKVINLKTGTEYQFRIYAENRFGKSYAIDSEPVVAQYPFQEPGPPGTPFVSLYTKDYMLVEWHKPPYDGGSAILGYHLERKEKNSILWTKINKMLIQDCRFKSTPLEEGIEYEYRVYAENIVGIGKCSKVSEGYVAHDPCDPPGRPEAVIVTRHLVKLRWTPPEYDGGSLVTGYVVEKRDLPEGKWMKASFANIIEQEFTVTGLTEDSKYDFRVIAKNAAGAISKPSESTGSITAKDEVDPPKCETDPMYNQTLVVSAGETFSLEANVEGKPIPTAQWFKGTVEVENSARAEIKNTDFKLIEHQEYKVRICAINKLGVGEPTEIQGVVKPVDKIEPPEVILDSELRKGIVVRAGGSMRICIPFKGRPTPEICWAKEDGELPSKVQIESGEDYTQLSIDICDKYDAGKYILNLENSAGTKSAFVSVKVLDTPGAPLNLTVKDIKRESVTLTWEPPLIDGGARIKNYLVEKRESTRNVYSNVDNKCTKTSYRITGLTEGTVYYFRVLAENEFGVGQPAETEESVKTSEPPLPVGKITLTEVTKTTASLSWEKPDHDGGSRIIGYYIEMQPVRSDEWVVAATTKTCEGTVTGLSTGHEYLFRVSAFNEKGKSDPRSLVAPVTAKDASIEPGFKITFNTYSIQHGEDLKIEIPVIGRPTPKVEWKKDGQALKETTRLNVSSTPSSTKLYIKDANKEDSGKYTVTATSTAGMAKEEITVIILDKPGPPTGPVKIEEVSSNYVSLSWEPPEYTGGCQINNYIVEKRDTTTTAWHIVSATIARTTIKVTKLKTGVEYQFRVSAENRYGKSSAIVSPAVIAQYPFSEPSAPGTPIVSAATKDSMVVEWKPPTNNGGSPIIGYHLERKEKNIKDCIRVDGGHFVLKLVNVGGVKIIPVNVKVLDRPAQVRWWQPFVWLPPSNEGQKQHPLAESQQNGDPCYSLQGHQHQCWTNL</sequence>
<evidence type="ECO:0000259" key="5">
    <source>
        <dbReference type="PROSITE" id="PS50853"/>
    </source>
</evidence>
<dbReference type="Gene3D" id="2.60.40.10">
    <property type="entry name" value="Immunoglobulins"/>
    <property type="match status" value="12"/>
</dbReference>
<dbReference type="Ensembl" id="ENSMALT00000017582.1">
    <property type="protein sequence ID" value="ENSMALP00000017243.1"/>
    <property type="gene ID" value="ENSMALG00000011945.1"/>
</dbReference>
<evidence type="ECO:0000256" key="2">
    <source>
        <dbReference type="ARBA" id="ARBA00023319"/>
    </source>
</evidence>
<dbReference type="FunFam" id="2.60.40.10:FF:000031">
    <property type="entry name" value="Myosin-binding protein C, slow type"/>
    <property type="match status" value="2"/>
</dbReference>
<feature type="domain" description="Fibronectin type-III" evidence="5">
    <location>
        <begin position="1014"/>
        <end position="1114"/>
    </location>
</feature>
<feature type="domain" description="Ig-like" evidence="4">
    <location>
        <begin position="919"/>
        <end position="1007"/>
    </location>
</feature>
<dbReference type="InterPro" id="IPR003961">
    <property type="entry name" value="FN3_dom"/>
</dbReference>
<reference evidence="6" key="2">
    <citation type="submission" date="2025-09" db="UniProtKB">
        <authorList>
            <consortium name="Ensembl"/>
        </authorList>
    </citation>
    <scope>IDENTIFICATION</scope>
</reference>
<keyword evidence="1" id="KW-0677">Repeat</keyword>
<dbReference type="InterPro" id="IPR013783">
    <property type="entry name" value="Ig-like_fold"/>
</dbReference>